<organism evidence="1 2">
    <name type="scientific">Parthenolecanium corni</name>
    <dbReference type="NCBI Taxonomy" id="536013"/>
    <lineage>
        <taxon>Eukaryota</taxon>
        <taxon>Metazoa</taxon>
        <taxon>Ecdysozoa</taxon>
        <taxon>Arthropoda</taxon>
        <taxon>Hexapoda</taxon>
        <taxon>Insecta</taxon>
        <taxon>Pterygota</taxon>
        <taxon>Neoptera</taxon>
        <taxon>Paraneoptera</taxon>
        <taxon>Hemiptera</taxon>
        <taxon>Sternorrhyncha</taxon>
        <taxon>Coccoidea</taxon>
        <taxon>Coccidae</taxon>
        <taxon>Parthenolecanium</taxon>
    </lineage>
</organism>
<name>A0AAN9TAH9_9HEMI</name>
<dbReference type="EMBL" id="JBBCAQ010000034">
    <property type="protein sequence ID" value="KAK7580200.1"/>
    <property type="molecule type" value="Genomic_DNA"/>
</dbReference>
<dbReference type="AlphaFoldDB" id="A0AAN9TAH9"/>
<dbReference type="Proteomes" id="UP001367676">
    <property type="component" value="Unassembled WGS sequence"/>
</dbReference>
<accession>A0AAN9TAH9</accession>
<proteinExistence type="predicted"/>
<comment type="caution">
    <text evidence="1">The sequence shown here is derived from an EMBL/GenBank/DDBJ whole genome shotgun (WGS) entry which is preliminary data.</text>
</comment>
<dbReference type="InterPro" id="IPR042089">
    <property type="entry name" value="Peptidase_M13_dom_2"/>
</dbReference>
<keyword evidence="2" id="KW-1185">Reference proteome</keyword>
<dbReference type="SUPFAM" id="SSF55486">
    <property type="entry name" value="Metalloproteases ('zincins'), catalytic domain"/>
    <property type="match status" value="1"/>
</dbReference>
<protein>
    <recommendedName>
        <fullName evidence="3">Peptidase M13 N-terminal domain-containing protein</fullName>
    </recommendedName>
</protein>
<evidence type="ECO:0008006" key="3">
    <source>
        <dbReference type="Google" id="ProtNLM"/>
    </source>
</evidence>
<reference evidence="1 2" key="1">
    <citation type="submission" date="2024-03" db="EMBL/GenBank/DDBJ databases">
        <title>Adaptation during the transition from Ophiocordyceps entomopathogen to insect associate is accompanied by gene loss and intensified selection.</title>
        <authorList>
            <person name="Ward C.M."/>
            <person name="Onetto C.A."/>
            <person name="Borneman A.R."/>
        </authorList>
    </citation>
    <scope>NUCLEOTIDE SEQUENCE [LARGE SCALE GENOMIC DNA]</scope>
    <source>
        <strain evidence="1">AWRI1</strain>
        <tissue evidence="1">Single Adult Female</tissue>
    </source>
</reference>
<evidence type="ECO:0000313" key="1">
    <source>
        <dbReference type="EMBL" id="KAK7580200.1"/>
    </source>
</evidence>
<gene>
    <name evidence="1" type="ORF">V9T40_000829</name>
</gene>
<evidence type="ECO:0000313" key="2">
    <source>
        <dbReference type="Proteomes" id="UP001367676"/>
    </source>
</evidence>
<sequence>MVNVLLLLAEAYTKVMNTDVQPCDNFFGHVCGKYVDVTETLLEPHLDHYSPYEFRDRLVHQKIIEQRRAIGYNSLKDELNMIGMNLEPPFHSEAEPGKDFATIMGKIHKFSARGSKFLHDVSVNPFALNMQLNILCIASVSETAWSDDRVQVIESRREYMISVIHHLYEYSKFELTEDMKQKIKKRVDDVTILEATLAQMRMAMKNEPREDDPRKIYKKPPAVRADINALLEGGDIQIDFNNYLLALLKEDSKPPGESQIENVLANVEFPMMIALTDLNEFEETYGILKKTNPSVFGTTYTYFIRGRT</sequence>
<dbReference type="Gene3D" id="1.10.1380.10">
    <property type="entry name" value="Neutral endopeptidase , domain2"/>
    <property type="match status" value="1"/>
</dbReference>